<accession>A0A6C0KRX1</accession>
<feature type="domain" description="XPG-I" evidence="1">
    <location>
        <begin position="140"/>
        <end position="186"/>
    </location>
</feature>
<dbReference type="GO" id="GO:0004518">
    <property type="term" value="F:nuclease activity"/>
    <property type="evidence" value="ECO:0007669"/>
    <property type="project" value="InterPro"/>
</dbReference>
<reference evidence="2" key="1">
    <citation type="journal article" date="2020" name="Nature">
        <title>Giant virus diversity and host interactions through global metagenomics.</title>
        <authorList>
            <person name="Schulz F."/>
            <person name="Roux S."/>
            <person name="Paez-Espino D."/>
            <person name="Jungbluth S."/>
            <person name="Walsh D.A."/>
            <person name="Denef V.J."/>
            <person name="McMahon K.D."/>
            <person name="Konstantinidis K.T."/>
            <person name="Eloe-Fadrosh E.A."/>
            <person name="Kyrpides N.C."/>
            <person name="Woyke T."/>
        </authorList>
    </citation>
    <scope>NUCLEOTIDE SEQUENCE</scope>
    <source>
        <strain evidence="2">GVMAG-S-3300013093-109</strain>
    </source>
</reference>
<dbReference type="Gene3D" id="3.40.50.1010">
    <property type="entry name" value="5'-nuclease"/>
    <property type="match status" value="1"/>
</dbReference>
<dbReference type="SUPFAM" id="SSF88723">
    <property type="entry name" value="PIN domain-like"/>
    <property type="match status" value="1"/>
</dbReference>
<dbReference type="InterPro" id="IPR006084">
    <property type="entry name" value="XPG/Rad2"/>
</dbReference>
<dbReference type="EMBL" id="MN740968">
    <property type="protein sequence ID" value="QHU20349.1"/>
    <property type="molecule type" value="Genomic_DNA"/>
</dbReference>
<proteinExistence type="predicted"/>
<sequence length="250" mass="28969">MGIKGLFQFLKRFETDVFVSDVVHGQSIGIDLFWFLHRSKGDLSALQMHLQPILLSAKEIHVVIDGTPSLVRKQLLQEKSEKTNELVYTLRRLEECLTISLETAIYDGIQLKIQQIRRQLWKPSPFYIQDAVELLRREKGVTIHWAEDEADDLLIRLENQGTIRIIVTNDSDLLTLGSKNVLRLYSPVKGGLYSIPVLLQQIGWSDTQWNNFMYTCRQTNQVDLSLAYSLISVYKELDEVLEKYDQRIET</sequence>
<dbReference type="PANTHER" id="PTHR11081">
    <property type="entry name" value="FLAP ENDONUCLEASE FAMILY MEMBER"/>
    <property type="match status" value="1"/>
</dbReference>
<dbReference type="InterPro" id="IPR029060">
    <property type="entry name" value="PIN-like_dom_sf"/>
</dbReference>
<dbReference type="InterPro" id="IPR006086">
    <property type="entry name" value="XPG-I_dom"/>
</dbReference>
<dbReference type="Pfam" id="PF00867">
    <property type="entry name" value="XPG_I"/>
    <property type="match status" value="1"/>
</dbReference>
<evidence type="ECO:0000259" key="1">
    <source>
        <dbReference type="Pfam" id="PF00867"/>
    </source>
</evidence>
<organism evidence="2">
    <name type="scientific">viral metagenome</name>
    <dbReference type="NCBI Taxonomy" id="1070528"/>
    <lineage>
        <taxon>unclassified sequences</taxon>
        <taxon>metagenomes</taxon>
        <taxon>organismal metagenomes</taxon>
    </lineage>
</organism>
<evidence type="ECO:0000313" key="2">
    <source>
        <dbReference type="EMBL" id="QHU20349.1"/>
    </source>
</evidence>
<name>A0A6C0KRX1_9ZZZZ</name>
<protein>
    <recommendedName>
        <fullName evidence="1">XPG-I domain-containing protein</fullName>
    </recommendedName>
</protein>
<dbReference type="AlphaFoldDB" id="A0A6C0KRX1"/>